<sequence length="170" mass="18835">MSRQRSEARATGARRLYDEDILRWSEQQAELIRALGRRRDLPTAFDAEAVAEEIESVGRSELAAVKSLIRQVLLHLIKLAIEPESDAARHWEGEIVVFHAELTDRWAPSMAQRIDPDALWRSARDTATRMSRGTPAAARVAGLPEHAPLTLADLLAEPVEPGTLAARLSS</sequence>
<dbReference type="Gene3D" id="1.20.1220.20">
    <property type="entry name" value="Uncharcterised protein PF01724"/>
    <property type="match status" value="1"/>
</dbReference>
<dbReference type="Proteomes" id="UP001165652">
    <property type="component" value="Unassembled WGS sequence"/>
</dbReference>
<dbReference type="PANTHER" id="PTHR34235">
    <property type="entry name" value="SLR1203 PROTEIN-RELATED"/>
    <property type="match status" value="1"/>
</dbReference>
<evidence type="ECO:0000313" key="1">
    <source>
        <dbReference type="EMBL" id="MDC7790071.1"/>
    </source>
</evidence>
<protein>
    <submittedName>
        <fullName evidence="1">DUF29 domain-containing protein</fullName>
    </submittedName>
</protein>
<organism evidence="1 2">
    <name type="scientific">Rhodoplanes tepidamans</name>
    <name type="common">Rhodoplanes cryptolactis</name>
    <dbReference type="NCBI Taxonomy" id="200616"/>
    <lineage>
        <taxon>Bacteria</taxon>
        <taxon>Pseudomonadati</taxon>
        <taxon>Pseudomonadota</taxon>
        <taxon>Alphaproteobacteria</taxon>
        <taxon>Hyphomicrobiales</taxon>
        <taxon>Nitrobacteraceae</taxon>
        <taxon>Rhodoplanes</taxon>
    </lineage>
</organism>
<gene>
    <name evidence="1" type="ORF">PQJ73_30700</name>
</gene>
<dbReference type="EMBL" id="JAQQLI010000125">
    <property type="protein sequence ID" value="MDC7790071.1"/>
    <property type="molecule type" value="Genomic_DNA"/>
</dbReference>
<accession>A0ABT5JLL0</accession>
<reference evidence="1" key="2">
    <citation type="submission" date="2023-02" db="EMBL/GenBank/DDBJ databases">
        <authorList>
            <person name="Rayyan A."/>
            <person name="Meyer T."/>
            <person name="Kyndt J.A."/>
        </authorList>
    </citation>
    <scope>NUCLEOTIDE SEQUENCE</scope>
    <source>
        <strain evidence="1">DSM 9987</strain>
    </source>
</reference>
<reference evidence="1" key="1">
    <citation type="journal article" date="2023" name="Microbiol Resour">
        <title>Genome Sequences of Rhodoplanes serenus and Two Thermotolerant Strains, Rhodoplanes tepidamans and 'Rhodoplanes cryptolactis,' Further Refine the Genus.</title>
        <authorList>
            <person name="Rayyan A.A."/>
            <person name="Kyndt J.A."/>
        </authorList>
    </citation>
    <scope>NUCLEOTIDE SEQUENCE</scope>
    <source>
        <strain evidence="1">DSM 9987</strain>
    </source>
</reference>
<dbReference type="Pfam" id="PF01724">
    <property type="entry name" value="DUF29"/>
    <property type="match status" value="1"/>
</dbReference>
<comment type="caution">
    <text evidence="1">The sequence shown here is derived from an EMBL/GenBank/DDBJ whole genome shotgun (WGS) entry which is preliminary data.</text>
</comment>
<proteinExistence type="predicted"/>
<name>A0ABT5JLL0_RHOTP</name>
<evidence type="ECO:0000313" key="2">
    <source>
        <dbReference type="Proteomes" id="UP001165652"/>
    </source>
</evidence>
<keyword evidence="2" id="KW-1185">Reference proteome</keyword>
<dbReference type="RefSeq" id="WP_272780889.1">
    <property type="nucleotide sequence ID" value="NZ_JAQQLI010000125.1"/>
</dbReference>
<dbReference type="InterPro" id="IPR002636">
    <property type="entry name" value="DUF29"/>
</dbReference>